<dbReference type="SMART" id="SM00449">
    <property type="entry name" value="SPRY"/>
    <property type="match status" value="2"/>
</dbReference>
<evidence type="ECO:0000313" key="4">
    <source>
        <dbReference type="Proteomes" id="UP000887572"/>
    </source>
</evidence>
<feature type="region of interest" description="Disordered" evidence="2">
    <location>
        <begin position="1"/>
        <end position="24"/>
    </location>
</feature>
<dbReference type="PANTHER" id="PTHR12864">
    <property type="entry name" value="RAN BINDING PROTEIN 9-RELATED"/>
    <property type="match status" value="1"/>
</dbReference>
<dbReference type="InterPro" id="IPR013320">
    <property type="entry name" value="ConA-like_dom_sf"/>
</dbReference>
<feature type="coiled-coil region" evidence="1">
    <location>
        <begin position="600"/>
        <end position="684"/>
    </location>
</feature>
<feature type="coiled-coil region" evidence="1">
    <location>
        <begin position="87"/>
        <end position="114"/>
    </location>
</feature>
<evidence type="ECO:0000313" key="5">
    <source>
        <dbReference type="WBParaSite" id="Gr19_v10_g12697.t2"/>
    </source>
</evidence>
<dbReference type="PROSITE" id="PS50188">
    <property type="entry name" value="B302_SPRY"/>
    <property type="match status" value="2"/>
</dbReference>
<name>A0A914GZR0_GLORO</name>
<feature type="compositionally biased region" description="Polar residues" evidence="2">
    <location>
        <begin position="1"/>
        <end position="10"/>
    </location>
</feature>
<dbReference type="Proteomes" id="UP000887572">
    <property type="component" value="Unplaced"/>
</dbReference>
<dbReference type="InterPro" id="IPR043136">
    <property type="entry name" value="B30.2/SPRY_sf"/>
</dbReference>
<organism evidence="4 5">
    <name type="scientific">Globodera rostochiensis</name>
    <name type="common">Golden nematode worm</name>
    <name type="synonym">Heterodera rostochiensis</name>
    <dbReference type="NCBI Taxonomy" id="31243"/>
    <lineage>
        <taxon>Eukaryota</taxon>
        <taxon>Metazoa</taxon>
        <taxon>Ecdysozoa</taxon>
        <taxon>Nematoda</taxon>
        <taxon>Chromadorea</taxon>
        <taxon>Rhabditida</taxon>
        <taxon>Tylenchina</taxon>
        <taxon>Tylenchomorpha</taxon>
        <taxon>Tylenchoidea</taxon>
        <taxon>Heteroderidae</taxon>
        <taxon>Heteroderinae</taxon>
        <taxon>Globodera</taxon>
    </lineage>
</organism>
<feature type="coiled-coil region" evidence="1">
    <location>
        <begin position="826"/>
        <end position="857"/>
    </location>
</feature>
<dbReference type="AlphaFoldDB" id="A0A914GZR0"/>
<feature type="compositionally biased region" description="Basic and acidic residues" evidence="2">
    <location>
        <begin position="66"/>
        <end position="83"/>
    </location>
</feature>
<sequence>MSISPESNLEPSVDQPAELEVHPVISPTSSCASFDLLDFDGDAAGTSDEPGKISEHEGGNGSTAGKVKDKLKEESKNNTKELGGKTFGQMEESFAKLELQNKELRAELEKRRLQMMREIDWISVLAEKPMSKNSYGIFYFEVKILEKKGNIVIGIAPKQMLLDTFVGYRNGTYGYDSWGILLGHEAEGSSHRANGRPYIDGKPKFGCGNVVGCGVNLKNGQIIYTKNGKRLDTANLFVFFAANLFPCVTLSGSGTKIEANFGPNFKFNISDESLEMDRRKSGNRTFGPLRLGPTFWATPFGPRRARVEVGAFKTMLSFIYVDDLSGLDGDNAIYVLYAAINMTWPDWSKRAWTFPDRICAMFLSHLTGHAFLKKRTLLGTLSPHKEAFSEKIVPFGVLTDAELVSVYLHHCHPDRALPELYQLQFSTKRRAATKSPGDEIKLKIRRSINGNGAERMDFRRCYALKMEFGNSTDPVNFIICLLCCFDEIVPFKLQNNLGERLMTRCSGKGKWLLVRCPIERDEDKWAKWEQEAANCCQGNSVDIYFGDRGTNDGPFSEEVRVLRAKIAQLERQQTINSPTSSSGGFNLAPQNAKRRRIEEVEEHEELVGRMREQMEEWKRITKLELENKALRTELEHQKLLIAHNALQTKLEQHQNKQQQSREDHEKLLNAQKNLMEEMKEQRKMDTLRQQQRQKETNDKIDWLNEDQQKLVSIDQFSRVQTTISDLEHKQKDDQEEFLRKMIESLKSVQAMVVADLGRLNMELQSDQKALLERLNGLEQKQTANSEQQKALIATIDQQCNEREEKLNNILGQMLQKQMNELGNCWKKELEKGMNQLKEELSSKMEQYQNKQQQNIDAFTEAQNGNAGLIPQQNRWDSTACHDELKLTEPDRLIVQYTGENLTWRSIFAERPISKNNFGIFYYEVWILAKESAIHIGLGSKQMPLGTPVGWCKGTYAYGSHGYFLGHAVDGCRGRFFGGRPYIERKPKFGGGAIIGCGVDLATRQIIYTKNGQRLKTTGLLAPFAGELFPCVSLCYPGDKIEANFGPDFEYKF</sequence>
<feature type="compositionally biased region" description="Basic and acidic residues" evidence="2">
    <location>
        <begin position="49"/>
        <end position="58"/>
    </location>
</feature>
<dbReference type="SUPFAM" id="SSF49899">
    <property type="entry name" value="Concanavalin A-like lectins/glucanases"/>
    <property type="match status" value="2"/>
</dbReference>
<dbReference type="Pfam" id="PF00622">
    <property type="entry name" value="SPRY"/>
    <property type="match status" value="2"/>
</dbReference>
<dbReference type="InterPro" id="IPR001870">
    <property type="entry name" value="B30.2/SPRY"/>
</dbReference>
<keyword evidence="4" id="KW-1185">Reference proteome</keyword>
<evidence type="ECO:0000256" key="1">
    <source>
        <dbReference type="SAM" id="Coils"/>
    </source>
</evidence>
<dbReference type="Gene3D" id="2.60.120.920">
    <property type="match status" value="2"/>
</dbReference>
<feature type="domain" description="B30.2/SPRY" evidence="3">
    <location>
        <begin position="65"/>
        <end position="266"/>
    </location>
</feature>
<reference evidence="5" key="1">
    <citation type="submission" date="2022-11" db="UniProtKB">
        <authorList>
            <consortium name="WormBaseParasite"/>
        </authorList>
    </citation>
    <scope>IDENTIFICATION</scope>
</reference>
<dbReference type="WBParaSite" id="Gr19_v10_g12697.t2">
    <property type="protein sequence ID" value="Gr19_v10_g12697.t2"/>
    <property type="gene ID" value="Gr19_v10_g12697"/>
</dbReference>
<protein>
    <submittedName>
        <fullName evidence="5">B30.2/SPRY domain-containing protein</fullName>
    </submittedName>
</protein>
<evidence type="ECO:0000259" key="3">
    <source>
        <dbReference type="PROSITE" id="PS50188"/>
    </source>
</evidence>
<evidence type="ECO:0000256" key="2">
    <source>
        <dbReference type="SAM" id="MobiDB-lite"/>
    </source>
</evidence>
<dbReference type="InterPro" id="IPR003877">
    <property type="entry name" value="SPRY_dom"/>
</dbReference>
<dbReference type="InterPro" id="IPR050618">
    <property type="entry name" value="Ubq-SigPath_Reg"/>
</dbReference>
<dbReference type="InterPro" id="IPR044736">
    <property type="entry name" value="Gid1/RanBPM/SPLA_SPRY"/>
</dbReference>
<keyword evidence="1" id="KW-0175">Coiled coil</keyword>
<accession>A0A914GZR0</accession>
<proteinExistence type="predicted"/>
<feature type="domain" description="B30.2/SPRY" evidence="3">
    <location>
        <begin position="853"/>
        <end position="1049"/>
    </location>
</feature>
<feature type="region of interest" description="Disordered" evidence="2">
    <location>
        <begin position="36"/>
        <end position="84"/>
    </location>
</feature>
<dbReference type="CDD" id="cd12885">
    <property type="entry name" value="SPRY_RanBP_like"/>
    <property type="match status" value="2"/>
</dbReference>